<feature type="compositionally biased region" description="Polar residues" evidence="1">
    <location>
        <begin position="41"/>
        <end position="51"/>
    </location>
</feature>
<evidence type="ECO:0000256" key="1">
    <source>
        <dbReference type="SAM" id="MobiDB-lite"/>
    </source>
</evidence>
<reference evidence="2" key="1">
    <citation type="submission" date="2020-05" db="EMBL/GenBank/DDBJ databases">
        <authorList>
            <person name="Chiriac C."/>
            <person name="Salcher M."/>
            <person name="Ghai R."/>
            <person name="Kavagutti S V."/>
        </authorList>
    </citation>
    <scope>NUCLEOTIDE SEQUENCE</scope>
</reference>
<name>A0A6J7EGF5_9ZZZZ</name>
<protein>
    <submittedName>
        <fullName evidence="2">Unannotated protein</fullName>
    </submittedName>
</protein>
<dbReference type="AlphaFoldDB" id="A0A6J7EGF5"/>
<accession>A0A6J7EGF5</accession>
<proteinExistence type="predicted"/>
<feature type="region of interest" description="Disordered" evidence="1">
    <location>
        <begin position="32"/>
        <end position="52"/>
    </location>
</feature>
<evidence type="ECO:0000313" key="2">
    <source>
        <dbReference type="EMBL" id="CAB4880400.1"/>
    </source>
</evidence>
<dbReference type="PROSITE" id="PS51257">
    <property type="entry name" value="PROKAR_LIPOPROTEIN"/>
    <property type="match status" value="1"/>
</dbReference>
<sequence>MRSLTRFGQHSGVPGALAVLAFVMLSACSGGDQAGPGSGGTESQPVTSTAGTVPLIQPGYERQAVLDALGEPDAFRLTVNDLDGVSVTQESLVYGELTARIDLVDGVVAGTETIDPYPTGTMYPHQYSSWELRGGMTAQEARSALEGVELVSMDGSAVGIPGGTWLAGNQLLLGFADNKLVYAETFPLTPDEAGTWLTEVQSGVAP</sequence>
<organism evidence="2">
    <name type="scientific">freshwater metagenome</name>
    <dbReference type="NCBI Taxonomy" id="449393"/>
    <lineage>
        <taxon>unclassified sequences</taxon>
        <taxon>metagenomes</taxon>
        <taxon>ecological metagenomes</taxon>
    </lineage>
</organism>
<gene>
    <name evidence="2" type="ORF">UFOPK3376_01466</name>
</gene>
<dbReference type="EMBL" id="CAFBLP010000033">
    <property type="protein sequence ID" value="CAB4880400.1"/>
    <property type="molecule type" value="Genomic_DNA"/>
</dbReference>